<dbReference type="EMBL" id="HBUF01675620">
    <property type="protein sequence ID" value="CAG6791313.1"/>
    <property type="molecule type" value="Transcribed_RNA"/>
</dbReference>
<evidence type="ECO:0000313" key="1">
    <source>
        <dbReference type="EMBL" id="CAG6791313.1"/>
    </source>
</evidence>
<protein>
    <submittedName>
        <fullName evidence="1">Uncharacterized protein</fullName>
    </submittedName>
</protein>
<dbReference type="EMBL" id="HBUF01675615">
    <property type="protein sequence ID" value="CAG6791300.1"/>
    <property type="molecule type" value="Transcribed_RNA"/>
</dbReference>
<accession>A0A8D9BTU4</accession>
<dbReference type="AlphaFoldDB" id="A0A8D9BTU4"/>
<reference evidence="1" key="1">
    <citation type="submission" date="2021-05" db="EMBL/GenBank/DDBJ databases">
        <authorList>
            <person name="Alioto T."/>
            <person name="Alioto T."/>
            <person name="Gomez Garrido J."/>
        </authorList>
    </citation>
    <scope>NUCLEOTIDE SEQUENCE</scope>
</reference>
<dbReference type="EMBL" id="HBUF01290044">
    <property type="protein sequence ID" value="CAG6689045.1"/>
    <property type="molecule type" value="Transcribed_RNA"/>
</dbReference>
<name>A0A8D9BTU4_9HEMI</name>
<proteinExistence type="predicted"/>
<organism evidence="1">
    <name type="scientific">Cacopsylla melanoneura</name>
    <dbReference type="NCBI Taxonomy" id="428564"/>
    <lineage>
        <taxon>Eukaryota</taxon>
        <taxon>Metazoa</taxon>
        <taxon>Ecdysozoa</taxon>
        <taxon>Arthropoda</taxon>
        <taxon>Hexapoda</taxon>
        <taxon>Insecta</taxon>
        <taxon>Pterygota</taxon>
        <taxon>Neoptera</taxon>
        <taxon>Paraneoptera</taxon>
        <taxon>Hemiptera</taxon>
        <taxon>Sternorrhyncha</taxon>
        <taxon>Psylloidea</taxon>
        <taxon>Psyllidae</taxon>
        <taxon>Psyllinae</taxon>
        <taxon>Cacopsylla</taxon>
    </lineage>
</organism>
<sequence>MIISEVVAGCSLCIRFFPHVQGQFPTEDALSLKLCFFRFECVPLPGNNSRTRPLQSRCSYRRTQPPNVFTEDVLSLKSRGIRWQPLPSISIWPPRFRVSR</sequence>